<dbReference type="EMBL" id="CAMAPF010000058">
    <property type="protein sequence ID" value="CAH9087555.1"/>
    <property type="molecule type" value="Genomic_DNA"/>
</dbReference>
<evidence type="ECO:0000313" key="2">
    <source>
        <dbReference type="EMBL" id="CAH9087555.1"/>
    </source>
</evidence>
<evidence type="ECO:0000313" key="3">
    <source>
        <dbReference type="Proteomes" id="UP001152523"/>
    </source>
</evidence>
<protein>
    <recommendedName>
        <fullName evidence="1">MULE transposase domain-containing protein</fullName>
    </recommendedName>
</protein>
<reference evidence="2" key="1">
    <citation type="submission" date="2022-07" db="EMBL/GenBank/DDBJ databases">
        <authorList>
            <person name="Macas J."/>
            <person name="Novak P."/>
            <person name="Neumann P."/>
        </authorList>
    </citation>
    <scope>NUCLEOTIDE SEQUENCE</scope>
</reference>
<feature type="domain" description="MULE transposase" evidence="1">
    <location>
        <begin position="4"/>
        <end position="86"/>
    </location>
</feature>
<dbReference type="PANTHER" id="PTHR31973">
    <property type="entry name" value="POLYPROTEIN, PUTATIVE-RELATED"/>
    <property type="match status" value="1"/>
</dbReference>
<dbReference type="Proteomes" id="UP001152523">
    <property type="component" value="Unassembled WGS sequence"/>
</dbReference>
<proteinExistence type="predicted"/>
<dbReference type="Pfam" id="PF10551">
    <property type="entry name" value="MULE"/>
    <property type="match status" value="1"/>
</dbReference>
<name>A0AAV0CZK4_9ASTE</name>
<gene>
    <name evidence="2" type="ORF">CEPIT_LOCUS10193</name>
</gene>
<dbReference type="AlphaFoldDB" id="A0AAV0CZK4"/>
<keyword evidence="3" id="KW-1185">Reference proteome</keyword>
<organism evidence="2 3">
    <name type="scientific">Cuscuta epithymum</name>
    <dbReference type="NCBI Taxonomy" id="186058"/>
    <lineage>
        <taxon>Eukaryota</taxon>
        <taxon>Viridiplantae</taxon>
        <taxon>Streptophyta</taxon>
        <taxon>Embryophyta</taxon>
        <taxon>Tracheophyta</taxon>
        <taxon>Spermatophyta</taxon>
        <taxon>Magnoliopsida</taxon>
        <taxon>eudicotyledons</taxon>
        <taxon>Gunneridae</taxon>
        <taxon>Pentapetalae</taxon>
        <taxon>asterids</taxon>
        <taxon>lamiids</taxon>
        <taxon>Solanales</taxon>
        <taxon>Convolvulaceae</taxon>
        <taxon>Cuscuteae</taxon>
        <taxon>Cuscuta</taxon>
        <taxon>Cuscuta subgen. Cuscuta</taxon>
    </lineage>
</organism>
<accession>A0AAV0CZK4</accession>
<dbReference type="PANTHER" id="PTHR31973:SF187">
    <property type="entry name" value="MUTATOR TRANSPOSASE MUDRA PROTEIN"/>
    <property type="match status" value="1"/>
</dbReference>
<sequence>MKAYYKGTLLTACAQDANNHIIPLAFEICDFETKASWLWFLSRLSGSISMRSDMYIVYDRHKGLISAAAEVFPHALHGFCVEHLRRNLISKFRSGANGLGWKFKAAYSANTMQELEEYLSMLDTEDARIRPWLSKVGNHR</sequence>
<dbReference type="InterPro" id="IPR018289">
    <property type="entry name" value="MULE_transposase_dom"/>
</dbReference>
<evidence type="ECO:0000259" key="1">
    <source>
        <dbReference type="Pfam" id="PF10551"/>
    </source>
</evidence>
<comment type="caution">
    <text evidence="2">The sequence shown here is derived from an EMBL/GenBank/DDBJ whole genome shotgun (WGS) entry which is preliminary data.</text>
</comment>